<evidence type="ECO:0000313" key="4">
    <source>
        <dbReference type="EMBL" id="GGW25215.1"/>
    </source>
</evidence>
<reference evidence="4" key="1">
    <citation type="journal article" date="2014" name="Int. J. Syst. Evol. Microbiol.">
        <title>Complete genome sequence of Corynebacterium casei LMG S-19264T (=DSM 44701T), isolated from a smear-ripened cheese.</title>
        <authorList>
            <consortium name="US DOE Joint Genome Institute (JGI-PGF)"/>
            <person name="Walter F."/>
            <person name="Albersmeier A."/>
            <person name="Kalinowski J."/>
            <person name="Ruckert C."/>
        </authorList>
    </citation>
    <scope>NUCLEOTIDE SEQUENCE</scope>
    <source>
        <strain evidence="4">KCTC 23714</strain>
    </source>
</reference>
<gene>
    <name evidence="4" type="ORF">GCM10011452_11010</name>
</gene>
<evidence type="ECO:0000256" key="2">
    <source>
        <dbReference type="SAM" id="MobiDB-lite"/>
    </source>
</evidence>
<dbReference type="Proteomes" id="UP000628984">
    <property type="component" value="Unassembled WGS sequence"/>
</dbReference>
<keyword evidence="5" id="KW-1185">Reference proteome</keyword>
<evidence type="ECO:0008006" key="6">
    <source>
        <dbReference type="Google" id="ProtNLM"/>
    </source>
</evidence>
<sequence>MADAELRTADPVPEPDVSSVDTSAAPAGRARSGAFGVIAGGVVAAGLGFGLAVYGMQQGWPFLSPQTADLAVLQAEVSRLSEALQQEQSRPAPVVDLAAFDQRIAALETRPPSDADLVAGLQAQIAALEQRLATMNPGDSAAIAAEIDAQVQLKLKEAEAEANGLKAEAEGLRKAAEQRAALLQLKGALELGRDVDIALAAAADQGIALPEALTQVPPSLQDLQTAFPDAARAALLAARQAQMEGTVTDRLTTFLKAQTGVRSLEVREGDDPDAVLSRAEALLAKGDVAAARAELTALPAPGQDALSDWAAQAEAHLAAQAALAALIPAE</sequence>
<protein>
    <recommendedName>
        <fullName evidence="6">Inner membrane protein</fullName>
    </recommendedName>
</protein>
<keyword evidence="3" id="KW-1133">Transmembrane helix</keyword>
<evidence type="ECO:0000256" key="1">
    <source>
        <dbReference type="SAM" id="Coils"/>
    </source>
</evidence>
<organism evidence="4 5">
    <name type="scientific">Gemmobacter lanyuensis</name>
    <dbReference type="NCBI Taxonomy" id="1054497"/>
    <lineage>
        <taxon>Bacteria</taxon>
        <taxon>Pseudomonadati</taxon>
        <taxon>Pseudomonadota</taxon>
        <taxon>Alphaproteobacteria</taxon>
        <taxon>Rhodobacterales</taxon>
        <taxon>Paracoccaceae</taxon>
        <taxon>Gemmobacter</taxon>
    </lineage>
</organism>
<keyword evidence="3" id="KW-0472">Membrane</keyword>
<dbReference type="RefSeq" id="WP_189632839.1">
    <property type="nucleotide sequence ID" value="NZ_BMYQ01000002.1"/>
</dbReference>
<keyword evidence="1" id="KW-0175">Coiled coil</keyword>
<comment type="caution">
    <text evidence="4">The sequence shown here is derived from an EMBL/GenBank/DDBJ whole genome shotgun (WGS) entry which is preliminary data.</text>
</comment>
<evidence type="ECO:0000256" key="3">
    <source>
        <dbReference type="SAM" id="Phobius"/>
    </source>
</evidence>
<name>A0A918IQB2_9RHOB</name>
<reference evidence="4" key="2">
    <citation type="submission" date="2020-09" db="EMBL/GenBank/DDBJ databases">
        <authorList>
            <person name="Sun Q."/>
            <person name="Kim S."/>
        </authorList>
    </citation>
    <scope>NUCLEOTIDE SEQUENCE</scope>
    <source>
        <strain evidence="4">KCTC 23714</strain>
    </source>
</reference>
<accession>A0A918IQB2</accession>
<dbReference type="EMBL" id="BMYQ01000002">
    <property type="protein sequence ID" value="GGW25215.1"/>
    <property type="molecule type" value="Genomic_DNA"/>
</dbReference>
<evidence type="ECO:0000313" key="5">
    <source>
        <dbReference type="Proteomes" id="UP000628984"/>
    </source>
</evidence>
<feature type="coiled-coil region" evidence="1">
    <location>
        <begin position="148"/>
        <end position="186"/>
    </location>
</feature>
<feature type="region of interest" description="Disordered" evidence="2">
    <location>
        <begin position="1"/>
        <end position="27"/>
    </location>
</feature>
<keyword evidence="3" id="KW-0812">Transmembrane</keyword>
<proteinExistence type="predicted"/>
<feature type="transmembrane region" description="Helical" evidence="3">
    <location>
        <begin position="33"/>
        <end position="54"/>
    </location>
</feature>
<dbReference type="AlphaFoldDB" id="A0A918IQB2"/>